<protein>
    <submittedName>
        <fullName evidence="3">Uncharacterized protein</fullName>
    </submittedName>
</protein>
<feature type="transmembrane region" description="Helical" evidence="2">
    <location>
        <begin position="7"/>
        <end position="28"/>
    </location>
</feature>
<gene>
    <name evidence="3" type="ORF">GEV33_003674</name>
</gene>
<evidence type="ECO:0000313" key="4">
    <source>
        <dbReference type="Proteomes" id="UP000719412"/>
    </source>
</evidence>
<accession>A0A8J6HRQ1</accession>
<keyword evidence="2" id="KW-1133">Transmembrane helix</keyword>
<feature type="transmembrane region" description="Helical" evidence="2">
    <location>
        <begin position="58"/>
        <end position="76"/>
    </location>
</feature>
<keyword evidence="2" id="KW-0472">Membrane</keyword>
<dbReference type="Proteomes" id="UP000719412">
    <property type="component" value="Unassembled WGS sequence"/>
</dbReference>
<dbReference type="AlphaFoldDB" id="A0A8J6HRQ1"/>
<proteinExistence type="predicted"/>
<keyword evidence="4" id="KW-1185">Reference proteome</keyword>
<feature type="compositionally biased region" description="Pro residues" evidence="1">
    <location>
        <begin position="187"/>
        <end position="199"/>
    </location>
</feature>
<dbReference type="EMBL" id="JABDTM020015504">
    <property type="protein sequence ID" value="KAH0819117.1"/>
    <property type="molecule type" value="Genomic_DNA"/>
</dbReference>
<evidence type="ECO:0000256" key="2">
    <source>
        <dbReference type="SAM" id="Phobius"/>
    </source>
</evidence>
<feature type="region of interest" description="Disordered" evidence="1">
    <location>
        <begin position="175"/>
        <end position="214"/>
    </location>
</feature>
<reference evidence="3" key="2">
    <citation type="submission" date="2021-08" db="EMBL/GenBank/DDBJ databases">
        <authorList>
            <person name="Eriksson T."/>
        </authorList>
    </citation>
    <scope>NUCLEOTIDE SEQUENCE</scope>
    <source>
        <strain evidence="3">Stoneville</strain>
        <tissue evidence="3">Whole head</tissue>
    </source>
</reference>
<reference evidence="3" key="1">
    <citation type="journal article" date="2020" name="J Insects Food Feed">
        <title>The yellow mealworm (Tenebrio molitor) genome: a resource for the emerging insects as food and feed industry.</title>
        <authorList>
            <person name="Eriksson T."/>
            <person name="Andere A."/>
            <person name="Kelstrup H."/>
            <person name="Emery V."/>
            <person name="Picard C."/>
        </authorList>
    </citation>
    <scope>NUCLEOTIDE SEQUENCE</scope>
    <source>
        <strain evidence="3">Stoneville</strain>
        <tissue evidence="3">Whole head</tissue>
    </source>
</reference>
<evidence type="ECO:0000256" key="1">
    <source>
        <dbReference type="SAM" id="MobiDB-lite"/>
    </source>
</evidence>
<comment type="caution">
    <text evidence="3">The sequence shown here is derived from an EMBL/GenBank/DDBJ whole genome shotgun (WGS) entry which is preliminary data.</text>
</comment>
<evidence type="ECO:0000313" key="3">
    <source>
        <dbReference type="EMBL" id="KAH0819117.1"/>
    </source>
</evidence>
<organism evidence="3 4">
    <name type="scientific">Tenebrio molitor</name>
    <name type="common">Yellow mealworm beetle</name>
    <dbReference type="NCBI Taxonomy" id="7067"/>
    <lineage>
        <taxon>Eukaryota</taxon>
        <taxon>Metazoa</taxon>
        <taxon>Ecdysozoa</taxon>
        <taxon>Arthropoda</taxon>
        <taxon>Hexapoda</taxon>
        <taxon>Insecta</taxon>
        <taxon>Pterygota</taxon>
        <taxon>Neoptera</taxon>
        <taxon>Endopterygota</taxon>
        <taxon>Coleoptera</taxon>
        <taxon>Polyphaga</taxon>
        <taxon>Cucujiformia</taxon>
        <taxon>Tenebrionidae</taxon>
        <taxon>Tenebrio</taxon>
    </lineage>
</organism>
<sequence>MKSLFGSWATITILISIVDIILTSLIAFDYSTLDGADDIDTVIIVCYGIVMSLAARGYILWLINLIFAAIAIKLVVSSVLKNKEPALSIIHGFEASEANPPWFDNSTRDLWSNPASPKTYEDYDNHGFTRSRSFVPSSMSEYDAEVPYYDSGNLSNRGQNFVLDPAPNRTAMIGRRKGTSPVHNVSPPIPPPDYTPPTTPTTLKSVLRSKSNYE</sequence>
<keyword evidence="2" id="KW-0812">Transmembrane</keyword>
<name>A0A8J6HRQ1_TENMO</name>